<proteinExistence type="predicted"/>
<comment type="caution">
    <text evidence="1">The sequence shown here is derived from an EMBL/GenBank/DDBJ whole genome shotgun (WGS) entry which is preliminary data.</text>
</comment>
<name>A0A1X2EMK5_MYCSZ</name>
<protein>
    <submittedName>
        <fullName evidence="1">Uncharacterized protein</fullName>
    </submittedName>
</protein>
<reference evidence="1 2" key="1">
    <citation type="submission" date="2016-01" db="EMBL/GenBank/DDBJ databases">
        <title>The new phylogeny of the genus Mycobacterium.</title>
        <authorList>
            <person name="Tarcisio F."/>
            <person name="Conor M."/>
            <person name="Antonella G."/>
            <person name="Elisabetta G."/>
            <person name="Giulia F.S."/>
            <person name="Sara T."/>
            <person name="Anna F."/>
            <person name="Clotilde B."/>
            <person name="Roberto B."/>
            <person name="Veronica D.S."/>
            <person name="Fabio R."/>
            <person name="Monica P."/>
            <person name="Olivier J."/>
            <person name="Enrico T."/>
            <person name="Nicola S."/>
        </authorList>
    </citation>
    <scope>NUCLEOTIDE SEQUENCE [LARGE SCALE GENOMIC DNA]</scope>
    <source>
        <strain evidence="1 2">DSM 44166</strain>
    </source>
</reference>
<dbReference type="AlphaFoldDB" id="A0A1X2EMK5"/>
<keyword evidence="2" id="KW-1185">Reference proteome</keyword>
<sequence length="62" mass="6637">MPLTRCTCVEARYGVPAFQLRQIAAICPSPMLIWSPTRSGSATTPDHLIALHFDPDVAAVAA</sequence>
<evidence type="ECO:0000313" key="1">
    <source>
        <dbReference type="EMBL" id="ORX06811.1"/>
    </source>
</evidence>
<organism evidence="1 2">
    <name type="scientific">Mycobacterium szulgai</name>
    <dbReference type="NCBI Taxonomy" id="1787"/>
    <lineage>
        <taxon>Bacteria</taxon>
        <taxon>Bacillati</taxon>
        <taxon>Actinomycetota</taxon>
        <taxon>Actinomycetes</taxon>
        <taxon>Mycobacteriales</taxon>
        <taxon>Mycobacteriaceae</taxon>
        <taxon>Mycobacterium</taxon>
    </lineage>
</organism>
<accession>A0A1X2EMK5</accession>
<dbReference type="Proteomes" id="UP000193317">
    <property type="component" value="Unassembled WGS sequence"/>
</dbReference>
<dbReference type="EMBL" id="LQPW01000065">
    <property type="protein sequence ID" value="ORX06811.1"/>
    <property type="molecule type" value="Genomic_DNA"/>
</dbReference>
<dbReference type="RefSeq" id="WP_169726764.1">
    <property type="nucleotide sequence ID" value="NZ_JACKRU010000583.1"/>
</dbReference>
<evidence type="ECO:0000313" key="2">
    <source>
        <dbReference type="Proteomes" id="UP000193317"/>
    </source>
</evidence>
<gene>
    <name evidence="1" type="ORF">AWC27_26470</name>
</gene>